<evidence type="ECO:0000313" key="3">
    <source>
        <dbReference type="EMBL" id="NSX53501.1"/>
    </source>
</evidence>
<evidence type="ECO:0000256" key="1">
    <source>
        <dbReference type="SAM" id="Phobius"/>
    </source>
</evidence>
<evidence type="ECO:0000313" key="4">
    <source>
        <dbReference type="Proteomes" id="UP000777935"/>
    </source>
</evidence>
<feature type="transmembrane region" description="Helical" evidence="1">
    <location>
        <begin position="107"/>
        <end position="122"/>
    </location>
</feature>
<dbReference type="Pfam" id="PF07331">
    <property type="entry name" value="TctB"/>
    <property type="match status" value="1"/>
</dbReference>
<feature type="transmembrane region" description="Helical" evidence="1">
    <location>
        <begin position="83"/>
        <end position="101"/>
    </location>
</feature>
<feature type="domain" description="DUF1468" evidence="2">
    <location>
        <begin position="6"/>
        <end position="153"/>
    </location>
</feature>
<evidence type="ECO:0000259" key="2">
    <source>
        <dbReference type="Pfam" id="PF07331"/>
    </source>
</evidence>
<feature type="transmembrane region" description="Helical" evidence="1">
    <location>
        <begin position="7"/>
        <end position="24"/>
    </location>
</feature>
<dbReference type="EMBL" id="JABUFE010000001">
    <property type="protein sequence ID" value="NSX53501.1"/>
    <property type="molecule type" value="Genomic_DNA"/>
</dbReference>
<feature type="transmembrane region" description="Helical" evidence="1">
    <location>
        <begin position="44"/>
        <end position="63"/>
    </location>
</feature>
<dbReference type="InterPro" id="IPR009936">
    <property type="entry name" value="DUF1468"/>
</dbReference>
<keyword evidence="1" id="KW-0812">Transmembrane</keyword>
<feature type="transmembrane region" description="Helical" evidence="1">
    <location>
        <begin position="127"/>
        <end position="145"/>
    </location>
</feature>
<sequence>MALDRWIALIILMICLTYGYTAFFTMDANLAPFMQRRPIWPSTFPKVLAVLSIIAALSILLGFEKSIGGPKEGDINYRRLQDYKIGQAAIILGLMIAYALFLRPAGFLVSTVSFLVIGAFILGERRFFILVPVAVVAAGGIWYLVQEVLGIFLRPWPFFLG</sequence>
<reference evidence="3 4" key="1">
    <citation type="submission" date="2020-06" db="EMBL/GenBank/DDBJ databases">
        <title>Sulfitobacter algicola sp. nov., isolated from green algae.</title>
        <authorList>
            <person name="Wang C."/>
        </authorList>
    </citation>
    <scope>NUCLEOTIDE SEQUENCE [LARGE SCALE GENOMIC DNA]</scope>
    <source>
        <strain evidence="3 4">1151</strain>
    </source>
</reference>
<accession>A0ABX2ING1</accession>
<dbReference type="RefSeq" id="WP_174134608.1">
    <property type="nucleotide sequence ID" value="NZ_JABUFE010000001.1"/>
</dbReference>
<gene>
    <name evidence="3" type="ORF">HRQ87_01650</name>
</gene>
<name>A0ABX2ING1_9RHOB</name>
<keyword evidence="4" id="KW-1185">Reference proteome</keyword>
<keyword evidence="1" id="KW-0472">Membrane</keyword>
<protein>
    <submittedName>
        <fullName evidence="3">Tripartite tricarboxylate transporter TctB family protein</fullName>
    </submittedName>
</protein>
<keyword evidence="1" id="KW-1133">Transmembrane helix</keyword>
<proteinExistence type="predicted"/>
<organism evidence="3 4">
    <name type="scientific">Parasulfitobacter algicola</name>
    <dbReference type="NCBI Taxonomy" id="2614809"/>
    <lineage>
        <taxon>Bacteria</taxon>
        <taxon>Pseudomonadati</taxon>
        <taxon>Pseudomonadota</taxon>
        <taxon>Alphaproteobacteria</taxon>
        <taxon>Rhodobacterales</taxon>
        <taxon>Roseobacteraceae</taxon>
        <taxon>Parasulfitobacter</taxon>
    </lineage>
</organism>
<comment type="caution">
    <text evidence="3">The sequence shown here is derived from an EMBL/GenBank/DDBJ whole genome shotgun (WGS) entry which is preliminary data.</text>
</comment>
<dbReference type="Proteomes" id="UP000777935">
    <property type="component" value="Unassembled WGS sequence"/>
</dbReference>